<comment type="caution">
    <text evidence="1">The sequence shown here is derived from an EMBL/GenBank/DDBJ whole genome shotgun (WGS) entry which is preliminary data.</text>
</comment>
<protein>
    <recommendedName>
        <fullName evidence="3">CCHC-type domain-containing protein</fullName>
    </recommendedName>
</protein>
<dbReference type="Proteomes" id="UP001057375">
    <property type="component" value="Unassembled WGS sequence"/>
</dbReference>
<keyword evidence="2" id="KW-1185">Reference proteome</keyword>
<evidence type="ECO:0008006" key="3">
    <source>
        <dbReference type="Google" id="ProtNLM"/>
    </source>
</evidence>
<organism evidence="1 2">
    <name type="scientific">Aduncisulcus paluster</name>
    <dbReference type="NCBI Taxonomy" id="2918883"/>
    <lineage>
        <taxon>Eukaryota</taxon>
        <taxon>Metamonada</taxon>
        <taxon>Carpediemonas-like organisms</taxon>
        <taxon>Aduncisulcus</taxon>
    </lineage>
</organism>
<name>A0ABQ5KRT0_9EUKA</name>
<reference evidence="1" key="1">
    <citation type="submission" date="2022-03" db="EMBL/GenBank/DDBJ databases">
        <title>Draft genome sequence of Aduncisulcus paluster, a free-living microaerophilic Fornicata.</title>
        <authorList>
            <person name="Yuyama I."/>
            <person name="Kume K."/>
            <person name="Tamura T."/>
            <person name="Inagaki Y."/>
            <person name="Hashimoto T."/>
        </authorList>
    </citation>
    <scope>NUCLEOTIDE SEQUENCE</scope>
    <source>
        <strain evidence="1">NY0171</strain>
    </source>
</reference>
<accession>A0ABQ5KRT0</accession>
<sequence>MVRGLEAFGLAKVNARSMAASVVHAIDSLPSFSRVPELETIETLYCPFCGYKGHSESDCKIKTRIEVKDSVKRKFRKRFKGGKGSSKIEKRSKSKFRERFDSYRALGGTAPLVVLIQPDIRTIYENVCDCLLPESEVSDGAGCEEEERSFLNFGESNSIADFLSRLWIEQHDEKINASAVVILKEEDDNGLGCFS</sequence>
<evidence type="ECO:0000313" key="1">
    <source>
        <dbReference type="EMBL" id="GKT35179.1"/>
    </source>
</evidence>
<gene>
    <name evidence="1" type="ORF">ADUPG1_008390</name>
</gene>
<proteinExistence type="predicted"/>
<dbReference type="EMBL" id="BQXS01010937">
    <property type="protein sequence ID" value="GKT35179.1"/>
    <property type="molecule type" value="Genomic_DNA"/>
</dbReference>
<evidence type="ECO:0000313" key="2">
    <source>
        <dbReference type="Proteomes" id="UP001057375"/>
    </source>
</evidence>